<dbReference type="Pfam" id="PF04082">
    <property type="entry name" value="Fungal_trans"/>
    <property type="match status" value="1"/>
</dbReference>
<evidence type="ECO:0000256" key="2">
    <source>
        <dbReference type="SAM" id="MobiDB-lite"/>
    </source>
</evidence>
<dbReference type="InterPro" id="IPR007219">
    <property type="entry name" value="XnlR_reg_dom"/>
</dbReference>
<feature type="compositionally biased region" description="Polar residues" evidence="2">
    <location>
        <begin position="482"/>
        <end position="493"/>
    </location>
</feature>
<evidence type="ECO:0000313" key="5">
    <source>
        <dbReference type="Proteomes" id="UP000298061"/>
    </source>
</evidence>
<dbReference type="OrthoDB" id="4456959at2759"/>
<dbReference type="PANTHER" id="PTHR46910">
    <property type="entry name" value="TRANSCRIPTION FACTOR PDR1"/>
    <property type="match status" value="1"/>
</dbReference>
<dbReference type="EMBL" id="SFCI01000021">
    <property type="protein sequence ID" value="TFY83575.1"/>
    <property type="molecule type" value="Genomic_DNA"/>
</dbReference>
<dbReference type="CDD" id="cd12148">
    <property type="entry name" value="fungal_TF_MHR"/>
    <property type="match status" value="1"/>
</dbReference>
<organism evidence="4 5">
    <name type="scientific">Hericium alpestre</name>
    <dbReference type="NCBI Taxonomy" id="135208"/>
    <lineage>
        <taxon>Eukaryota</taxon>
        <taxon>Fungi</taxon>
        <taxon>Dikarya</taxon>
        <taxon>Basidiomycota</taxon>
        <taxon>Agaricomycotina</taxon>
        <taxon>Agaricomycetes</taxon>
        <taxon>Russulales</taxon>
        <taxon>Hericiaceae</taxon>
        <taxon>Hericium</taxon>
    </lineage>
</organism>
<feature type="region of interest" description="Disordered" evidence="2">
    <location>
        <begin position="523"/>
        <end position="552"/>
    </location>
</feature>
<dbReference type="PANTHER" id="PTHR46910:SF38">
    <property type="entry name" value="ZN(2)-C6 FUNGAL-TYPE DOMAIN-CONTAINING PROTEIN"/>
    <property type="match status" value="1"/>
</dbReference>
<comment type="caution">
    <text evidence="4">The sequence shown here is derived from an EMBL/GenBank/DDBJ whole genome shotgun (WGS) entry which is preliminary data.</text>
</comment>
<dbReference type="Proteomes" id="UP000298061">
    <property type="component" value="Unassembled WGS sequence"/>
</dbReference>
<protein>
    <recommendedName>
        <fullName evidence="3">Xylanolytic transcriptional activator regulatory domain-containing protein</fullName>
    </recommendedName>
</protein>
<feature type="region of interest" description="Disordered" evidence="2">
    <location>
        <begin position="481"/>
        <end position="501"/>
    </location>
</feature>
<keyword evidence="1" id="KW-0539">Nucleus</keyword>
<name>A0A4Z0AA36_9AGAM</name>
<sequence length="622" mass="69907">MFRLLHRPTFERQFADGLYTRDVWFACVCMCVFAQASRYTDDERVLLPEPPDKPPDEEMARLRWQKAGFGYYFAAIDVILHKQSLMVPAGLFEMQATCLTSAFARDTHWHPNAWIVIGIGARKIQDVGAHRKQVYGATPSVEDELWRRAFWHLVAWDRIGSVMLGRPCIMRDEDFDTPHPLEIDDEYWESDDPALAFKQPPENPSALTAYVLWLKITDIIAFNMRTLYAVDKWKSRMGLKDPQKPEEILKQLNAALTQWATAVPEYHLVQVRWTPNIADPSVANQSATMYIAFNLLQISIHRSFLPQSASRLRALGAPTQQFSVDREALTHLAIAVNAARSITRIGEEIRRRSLANVTILMAASEISSAVLCLNVWIIKAREKARRAKGFERDLAAANTIDALMEDINSLVAEFGFTDRFTAAARSYLKSALPGATNEPTDLDGMQLEIMTSVEFDYHSDMPVTASPNPWVNVRHYGRTEDQFSMPSSSTAQASPPDDSIMLQDNLETLPLDKLMRFLRPNNACNQKDHKLPNFAPPAGSHRAMPPPPLPTRAPAAQWYNVVAPTPQPYPSPSFSPPFTTNRIAPPESSSRLSNSVSAEHLPPFHPSSSRGPYGLDDIPSRA</sequence>
<keyword evidence="5" id="KW-1185">Reference proteome</keyword>
<feature type="region of interest" description="Disordered" evidence="2">
    <location>
        <begin position="570"/>
        <end position="622"/>
    </location>
</feature>
<feature type="compositionally biased region" description="Polar residues" evidence="2">
    <location>
        <begin position="587"/>
        <end position="597"/>
    </location>
</feature>
<dbReference type="GO" id="GO:0003677">
    <property type="term" value="F:DNA binding"/>
    <property type="evidence" value="ECO:0007669"/>
    <property type="project" value="InterPro"/>
</dbReference>
<evidence type="ECO:0000256" key="1">
    <source>
        <dbReference type="ARBA" id="ARBA00023242"/>
    </source>
</evidence>
<evidence type="ECO:0000313" key="4">
    <source>
        <dbReference type="EMBL" id="TFY83575.1"/>
    </source>
</evidence>
<feature type="domain" description="Xylanolytic transcriptional activator regulatory" evidence="3">
    <location>
        <begin position="113"/>
        <end position="186"/>
    </location>
</feature>
<accession>A0A4Z0AA36</accession>
<dbReference type="GO" id="GO:0006351">
    <property type="term" value="P:DNA-templated transcription"/>
    <property type="evidence" value="ECO:0007669"/>
    <property type="project" value="InterPro"/>
</dbReference>
<dbReference type="AlphaFoldDB" id="A0A4Z0AA36"/>
<reference evidence="4 5" key="1">
    <citation type="submission" date="2019-02" db="EMBL/GenBank/DDBJ databases">
        <title>Genome sequencing of the rare red list fungi Hericium alpestre (H. flagellum).</title>
        <authorList>
            <person name="Buettner E."/>
            <person name="Kellner H."/>
        </authorList>
    </citation>
    <scope>NUCLEOTIDE SEQUENCE [LARGE SCALE GENOMIC DNA]</scope>
    <source>
        <strain evidence="4 5">DSM 108284</strain>
    </source>
</reference>
<proteinExistence type="predicted"/>
<dbReference type="InterPro" id="IPR050987">
    <property type="entry name" value="AtrR-like"/>
</dbReference>
<dbReference type="GO" id="GO:0008270">
    <property type="term" value="F:zinc ion binding"/>
    <property type="evidence" value="ECO:0007669"/>
    <property type="project" value="InterPro"/>
</dbReference>
<gene>
    <name evidence="4" type="ORF">EWM64_g443</name>
</gene>
<dbReference type="SMART" id="SM00906">
    <property type="entry name" value="Fungal_trans"/>
    <property type="match status" value="1"/>
</dbReference>
<evidence type="ECO:0000259" key="3">
    <source>
        <dbReference type="SMART" id="SM00906"/>
    </source>
</evidence>
<dbReference type="GO" id="GO:0003700">
    <property type="term" value="F:DNA-binding transcription factor activity"/>
    <property type="evidence" value="ECO:0007669"/>
    <property type="project" value="InterPro"/>
</dbReference>